<feature type="compositionally biased region" description="Low complexity" evidence="6">
    <location>
        <begin position="30"/>
        <end position="50"/>
    </location>
</feature>
<reference evidence="8 9" key="1">
    <citation type="journal article" date="2018" name="BMC Genomics">
        <title>The genome of Naegleria lovaniensis, the basis for a comparative approach to unravel pathogenicity factors of the human pathogenic amoeba N. fowleri.</title>
        <authorList>
            <person name="Liechti N."/>
            <person name="Schurch N."/>
            <person name="Bruggmann R."/>
            <person name="Wittwer M."/>
        </authorList>
    </citation>
    <scope>NUCLEOTIDE SEQUENCE [LARGE SCALE GENOMIC DNA]</scope>
    <source>
        <strain evidence="8 9">ATCC 30569</strain>
    </source>
</reference>
<gene>
    <name evidence="8" type="ORF">C9374_003087</name>
</gene>
<evidence type="ECO:0000256" key="3">
    <source>
        <dbReference type="ARBA" id="ARBA00023211"/>
    </source>
</evidence>
<dbReference type="InterPro" id="IPR029056">
    <property type="entry name" value="Ribokinase-like"/>
</dbReference>
<dbReference type="PANTHER" id="PTHR42909">
    <property type="entry name" value="ZGC:136858"/>
    <property type="match status" value="1"/>
</dbReference>
<dbReference type="GO" id="GO:0005737">
    <property type="term" value="C:cytoplasm"/>
    <property type="evidence" value="ECO:0007669"/>
    <property type="project" value="TreeGrafter"/>
</dbReference>
<dbReference type="PANTHER" id="PTHR42909:SF1">
    <property type="entry name" value="CARBOHYDRATE KINASE PFKB DOMAIN-CONTAINING PROTEIN"/>
    <property type="match status" value="1"/>
</dbReference>
<evidence type="ECO:0000256" key="5">
    <source>
        <dbReference type="ARBA" id="ARBA00023295"/>
    </source>
</evidence>
<dbReference type="EMBL" id="PYSW02000017">
    <property type="protein sequence ID" value="KAG2385938.1"/>
    <property type="molecule type" value="Genomic_DNA"/>
</dbReference>
<evidence type="ECO:0000256" key="6">
    <source>
        <dbReference type="SAM" id="MobiDB-lite"/>
    </source>
</evidence>
<feature type="region of interest" description="Disordered" evidence="6">
    <location>
        <begin position="29"/>
        <end position="51"/>
    </location>
</feature>
<keyword evidence="2" id="KW-0378">Hydrolase</keyword>
<dbReference type="GO" id="GO:0046872">
    <property type="term" value="F:metal ion binding"/>
    <property type="evidence" value="ECO:0007669"/>
    <property type="project" value="UniProtKB-KW"/>
</dbReference>
<keyword evidence="5" id="KW-0326">Glycosidase</keyword>
<dbReference type="Proteomes" id="UP000816034">
    <property type="component" value="Unassembled WGS sequence"/>
</dbReference>
<dbReference type="SUPFAM" id="SSF53613">
    <property type="entry name" value="Ribokinase-like"/>
    <property type="match status" value="1"/>
</dbReference>
<dbReference type="Pfam" id="PF00294">
    <property type="entry name" value="PfkB"/>
    <property type="match status" value="1"/>
</dbReference>
<dbReference type="GO" id="GO:0004730">
    <property type="term" value="F:pseudouridylate synthase activity"/>
    <property type="evidence" value="ECO:0007669"/>
    <property type="project" value="InterPro"/>
</dbReference>
<keyword evidence="3" id="KW-0464">Manganese</keyword>
<evidence type="ECO:0000313" key="8">
    <source>
        <dbReference type="EMBL" id="KAG2385938.1"/>
    </source>
</evidence>
<dbReference type="HAMAP" id="MF_01876">
    <property type="entry name" value="PsiMP_glycosidase"/>
    <property type="match status" value="1"/>
</dbReference>
<name>A0AA88GTE6_NAELO</name>
<keyword evidence="9" id="KW-1185">Reference proteome</keyword>
<comment type="caution">
    <text evidence="8">The sequence shown here is derived from an EMBL/GenBank/DDBJ whole genome shotgun (WGS) entry which is preliminary data.</text>
</comment>
<organism evidence="8 9">
    <name type="scientific">Naegleria lovaniensis</name>
    <name type="common">Amoeba</name>
    <dbReference type="NCBI Taxonomy" id="51637"/>
    <lineage>
        <taxon>Eukaryota</taxon>
        <taxon>Discoba</taxon>
        <taxon>Heterolobosea</taxon>
        <taxon>Tetramitia</taxon>
        <taxon>Eutetramitia</taxon>
        <taxon>Vahlkampfiidae</taxon>
        <taxon>Naegleria</taxon>
    </lineage>
</organism>
<evidence type="ECO:0000313" key="9">
    <source>
        <dbReference type="Proteomes" id="UP000816034"/>
    </source>
</evidence>
<dbReference type="InterPro" id="IPR022830">
    <property type="entry name" value="Indigdn_synthA-like"/>
</dbReference>
<dbReference type="Gene3D" id="3.40.1190.20">
    <property type="match status" value="1"/>
</dbReference>
<dbReference type="RefSeq" id="XP_044549931.1">
    <property type="nucleotide sequence ID" value="XM_044692576.1"/>
</dbReference>
<accession>A0AA88GTE6</accession>
<sequence>MLNNNAQRRLFSIRDHLLSSRVNQLANAFSSSSTNEQHSSNIVSISGSTSKFSSDQASSFDDYLVKAKIHPDVKDALAQNKPVVALESTIISHGMPYPKNVETAKQVEDQIRKNGAIPATICILDGIIHVGINEQELDRFGKLGQEKKIIKASRRDVALVCSQKSHGATTVSATMLLAHRFGIHVFVTGGIGGVHRVLSTNEVDPMDISTDLTELGRTPTCVVSAGVKSILDIPRTLEYLETQGVTVASYQTDEFPAFFTSKSGCKSHCRLDSPIECAKLISANLQLGLNSGILVAVPIPERLEAKSAQLNRAIEQGLLEAKQKNIKGKDVTPFLLQRINELTQGDSLRANIELILNNARVGAQIAVELSKIQQVNNKYWSSLPIHSVDDTHERHSNEPNASLLSRVASALSSSKREIIVIGGSVMDVTCTPMEGAKLILKTSNPGKIVLSNGGVARNVCEVISRLLYSSLDSTNLPLNFITSVGSDAFGHSLKEHIRKDLRVQQPEKTILVNKNNRTAIYNCLMDETGELVAAVADMSILTDMNTTKHITHTLSYMMKGKRAPLIFLDSNSSVEAMNNIGSIIENTHAELYLDPTSVPKSKHAVLSGLLPLVTFIKPNEHEIFSIVECFLGKTMNKDEMSVEDCLQILLTKAKVRHVLLTQGPQGVKHATLKNGQVTIQSFAALPKRPHLSEPNANVTGCGDNFSGAFIFSRFCGDSIETSIKKGLRASRLALESSKSVSDRLNAQSIEND</sequence>
<dbReference type="Gene3D" id="3.40.1790.10">
    <property type="entry name" value="Indigoidine synthase domain"/>
    <property type="match status" value="1"/>
</dbReference>
<evidence type="ECO:0000259" key="7">
    <source>
        <dbReference type="Pfam" id="PF00294"/>
    </source>
</evidence>
<dbReference type="GO" id="GO:0016798">
    <property type="term" value="F:hydrolase activity, acting on glycosyl bonds"/>
    <property type="evidence" value="ECO:0007669"/>
    <property type="project" value="UniProtKB-KW"/>
</dbReference>
<dbReference type="GeneID" id="68095542"/>
<evidence type="ECO:0000256" key="4">
    <source>
        <dbReference type="ARBA" id="ARBA00023239"/>
    </source>
</evidence>
<dbReference type="Pfam" id="PF04227">
    <property type="entry name" value="Indigoidine_A"/>
    <property type="match status" value="1"/>
</dbReference>
<dbReference type="InterPro" id="IPR007342">
    <property type="entry name" value="PsuG"/>
</dbReference>
<protein>
    <recommendedName>
        <fullName evidence="7">Carbohydrate kinase PfkB domain-containing protein</fullName>
    </recommendedName>
</protein>
<dbReference type="InterPro" id="IPR011611">
    <property type="entry name" value="PfkB_dom"/>
</dbReference>
<keyword evidence="4" id="KW-0456">Lyase</keyword>
<proteinExistence type="inferred from homology"/>
<dbReference type="SUPFAM" id="SSF110581">
    <property type="entry name" value="Indigoidine synthase A-like"/>
    <property type="match status" value="1"/>
</dbReference>
<evidence type="ECO:0000256" key="2">
    <source>
        <dbReference type="ARBA" id="ARBA00022801"/>
    </source>
</evidence>
<keyword evidence="1" id="KW-0479">Metal-binding</keyword>
<dbReference type="AlphaFoldDB" id="A0AA88GTE6"/>
<evidence type="ECO:0000256" key="1">
    <source>
        <dbReference type="ARBA" id="ARBA00022723"/>
    </source>
</evidence>
<feature type="domain" description="Carbohydrate kinase PfkB" evidence="7">
    <location>
        <begin position="418"/>
        <end position="739"/>
    </location>
</feature>